<comment type="subunit">
    <text evidence="10">Homodimer.</text>
</comment>
<feature type="domain" description="NAD-dependent epimerase/dehydratase" evidence="12">
    <location>
        <begin position="4"/>
        <end position="252"/>
    </location>
</feature>
<evidence type="ECO:0000256" key="1">
    <source>
        <dbReference type="ARBA" id="ARBA00000083"/>
    </source>
</evidence>
<dbReference type="EC" id="5.1.3.2" evidence="5 10"/>
<evidence type="ECO:0000256" key="7">
    <source>
        <dbReference type="ARBA" id="ARBA00023027"/>
    </source>
</evidence>
<dbReference type="Gene3D" id="3.40.50.720">
    <property type="entry name" value="NAD(P)-binding Rossmann-like Domain"/>
    <property type="match status" value="1"/>
</dbReference>
<gene>
    <name evidence="13" type="primary">galE/exoB</name>
    <name evidence="13" type="ORF">GCM10011503_15890</name>
</gene>
<comment type="cofactor">
    <cofactor evidence="2 10">
        <name>NAD(+)</name>
        <dbReference type="ChEBI" id="CHEBI:57540"/>
    </cofactor>
</comment>
<evidence type="ECO:0000256" key="3">
    <source>
        <dbReference type="ARBA" id="ARBA00004947"/>
    </source>
</evidence>
<evidence type="ECO:0000256" key="11">
    <source>
        <dbReference type="SAM" id="MobiDB-lite"/>
    </source>
</evidence>
<reference evidence="14" key="1">
    <citation type="journal article" date="2019" name="Int. J. Syst. Evol. Microbiol.">
        <title>The Global Catalogue of Microorganisms (GCM) 10K type strain sequencing project: providing services to taxonomists for standard genome sequencing and annotation.</title>
        <authorList>
            <consortium name="The Broad Institute Genomics Platform"/>
            <consortium name="The Broad Institute Genome Sequencing Center for Infectious Disease"/>
            <person name="Wu L."/>
            <person name="Ma J."/>
        </authorList>
    </citation>
    <scope>NUCLEOTIDE SEQUENCE [LARGE SCALE GENOMIC DNA]</scope>
    <source>
        <strain evidence="14">CGMCC 1.15928</strain>
    </source>
</reference>
<comment type="similarity">
    <text evidence="4 10">Belongs to the NAD(P)-dependent epimerase/dehydratase family.</text>
</comment>
<evidence type="ECO:0000256" key="2">
    <source>
        <dbReference type="ARBA" id="ARBA00001911"/>
    </source>
</evidence>
<evidence type="ECO:0000259" key="12">
    <source>
        <dbReference type="Pfam" id="PF01370"/>
    </source>
</evidence>
<evidence type="ECO:0000313" key="13">
    <source>
        <dbReference type="EMBL" id="GGB68043.1"/>
    </source>
</evidence>
<evidence type="ECO:0000256" key="5">
    <source>
        <dbReference type="ARBA" id="ARBA00013189"/>
    </source>
</evidence>
<sequence length="352" mass="38420">METVFIVGGAGYVGSHCTKAIAEAGYRPVVVDNLSNGHEQFLKWGEFEHADIRDAERLDAVFARHKPAAVVLCAALIEVKDSQVETALYYDNNVSGAINVIGASERHGVRAFVFSSTCAVYGEPAEQPLREHFPIQPISPYGRTKAMVEGVLADMRQFKNFPAISLRYFNAAGASWQDGIGERHTPETHAIPLAIQTALGRREGFRIFGTDYDTPDGTAVRDYIHVLDLADAHVRSIRHLLDGGQSDIFNLGTGHGHSVKELVTAVQDLSPQPFIVGTTDRRPGDPARLVADNSKAKDILGWEPTCSFADIIESAWKWHADTEPRIFGLDAKPTVDASGTPMEQEQTTVAAQ</sequence>
<dbReference type="InterPro" id="IPR036291">
    <property type="entry name" value="NAD(P)-bd_dom_sf"/>
</dbReference>
<dbReference type="PANTHER" id="PTHR43725">
    <property type="entry name" value="UDP-GLUCOSE 4-EPIMERASE"/>
    <property type="match status" value="1"/>
</dbReference>
<dbReference type="PANTHER" id="PTHR43725:SF53">
    <property type="entry name" value="UDP-ARABINOSE 4-EPIMERASE 1"/>
    <property type="match status" value="1"/>
</dbReference>
<keyword evidence="7 10" id="KW-0520">NAD</keyword>
<dbReference type="InterPro" id="IPR001509">
    <property type="entry name" value="Epimerase_deHydtase"/>
</dbReference>
<dbReference type="RefSeq" id="WP_084393056.1">
    <property type="nucleotide sequence ID" value="NZ_BMKF01000002.1"/>
</dbReference>
<evidence type="ECO:0000256" key="8">
    <source>
        <dbReference type="ARBA" id="ARBA00023235"/>
    </source>
</evidence>
<dbReference type="SUPFAM" id="SSF51735">
    <property type="entry name" value="NAD(P)-binding Rossmann-fold domains"/>
    <property type="match status" value="1"/>
</dbReference>
<keyword evidence="8 10" id="KW-0413">Isomerase</keyword>
<organism evidence="13 14">
    <name type="scientific">Henriciella pelagia</name>
    <dbReference type="NCBI Taxonomy" id="1977912"/>
    <lineage>
        <taxon>Bacteria</taxon>
        <taxon>Pseudomonadati</taxon>
        <taxon>Pseudomonadota</taxon>
        <taxon>Alphaproteobacteria</taxon>
        <taxon>Hyphomonadales</taxon>
        <taxon>Hyphomonadaceae</taxon>
        <taxon>Henriciella</taxon>
    </lineage>
</organism>
<dbReference type="CDD" id="cd05247">
    <property type="entry name" value="UDP_G4E_1_SDR_e"/>
    <property type="match status" value="1"/>
</dbReference>
<name>A0ABQ1JK68_9PROT</name>
<comment type="pathway">
    <text evidence="3 10">Carbohydrate metabolism; galactose metabolism.</text>
</comment>
<comment type="caution">
    <text evidence="13">The sequence shown here is derived from an EMBL/GenBank/DDBJ whole genome shotgun (WGS) entry which is preliminary data.</text>
</comment>
<feature type="compositionally biased region" description="Polar residues" evidence="11">
    <location>
        <begin position="341"/>
        <end position="352"/>
    </location>
</feature>
<evidence type="ECO:0000256" key="6">
    <source>
        <dbReference type="ARBA" id="ARBA00018569"/>
    </source>
</evidence>
<evidence type="ECO:0000256" key="4">
    <source>
        <dbReference type="ARBA" id="ARBA00007637"/>
    </source>
</evidence>
<accession>A0ABQ1JK68</accession>
<evidence type="ECO:0000256" key="10">
    <source>
        <dbReference type="RuleBase" id="RU366046"/>
    </source>
</evidence>
<keyword evidence="9 10" id="KW-0119">Carbohydrate metabolism</keyword>
<dbReference type="InterPro" id="IPR005886">
    <property type="entry name" value="UDP_G4E"/>
</dbReference>
<feature type="region of interest" description="Disordered" evidence="11">
    <location>
        <begin position="332"/>
        <end position="352"/>
    </location>
</feature>
<dbReference type="Proteomes" id="UP000628854">
    <property type="component" value="Unassembled WGS sequence"/>
</dbReference>
<comment type="catalytic activity">
    <reaction evidence="1 10">
        <text>UDP-alpha-D-glucose = UDP-alpha-D-galactose</text>
        <dbReference type="Rhea" id="RHEA:22168"/>
        <dbReference type="ChEBI" id="CHEBI:58885"/>
        <dbReference type="ChEBI" id="CHEBI:66914"/>
        <dbReference type="EC" id="5.1.3.2"/>
    </reaction>
</comment>
<dbReference type="NCBIfam" id="TIGR01179">
    <property type="entry name" value="galE"/>
    <property type="match status" value="1"/>
</dbReference>
<evidence type="ECO:0000256" key="9">
    <source>
        <dbReference type="ARBA" id="ARBA00023277"/>
    </source>
</evidence>
<proteinExistence type="inferred from homology"/>
<keyword evidence="14" id="KW-1185">Reference proteome</keyword>
<dbReference type="Pfam" id="PF01370">
    <property type="entry name" value="Epimerase"/>
    <property type="match status" value="1"/>
</dbReference>
<dbReference type="EMBL" id="BMKF01000002">
    <property type="protein sequence ID" value="GGB68043.1"/>
    <property type="molecule type" value="Genomic_DNA"/>
</dbReference>
<evidence type="ECO:0000313" key="14">
    <source>
        <dbReference type="Proteomes" id="UP000628854"/>
    </source>
</evidence>
<dbReference type="Gene3D" id="3.90.25.10">
    <property type="entry name" value="UDP-galactose 4-epimerase, domain 1"/>
    <property type="match status" value="1"/>
</dbReference>
<protein>
    <recommendedName>
        <fullName evidence="6 10">UDP-glucose 4-epimerase</fullName>
        <ecNumber evidence="5 10">5.1.3.2</ecNumber>
    </recommendedName>
</protein>